<dbReference type="InterPro" id="IPR033697">
    <property type="entry name" value="Ribonuclease_T2_eukaryotic"/>
</dbReference>
<evidence type="ECO:0000256" key="6">
    <source>
        <dbReference type="PIRSR" id="PIRSR633697-1"/>
    </source>
</evidence>
<dbReference type="InterPro" id="IPR033130">
    <property type="entry name" value="RNase_T2_His_AS_2"/>
</dbReference>
<comment type="similarity">
    <text evidence="1 7">Belongs to the RNase T2 family.</text>
</comment>
<keyword evidence="8" id="KW-0812">Transmembrane</keyword>
<sequence>MWSDKLKMVATTTKVYLLGFFFVLVIGFYSHRVVPRDRGDHDLNHQDTYNYFRRVLVSPGLQDYDYFYLALQWPPSLCNTPSNKCREDVKNFTYFTIHGLWPQKQNGRRFNCTSGTALNITKLRSDKNLLQRLDKYWPSLLVRKTNDEFWRHEWEKHGRCIGWDQNIYFKTAVNAYVTNNISTLVEEFAKHGIQKGGSYTIGNYTEAIQKILHVRSTIQSISNRINATLLFEIRLCVDKTGKNLTNCDLIAFPKWDDEISNVHFHSLIIIPNADLPVHH</sequence>
<keyword evidence="3" id="KW-0255">Endonuclease</keyword>
<keyword evidence="4" id="KW-1015">Disulfide bond</keyword>
<keyword evidence="8" id="KW-1133">Transmembrane helix</keyword>
<dbReference type="PANTHER" id="PTHR11240:SF72">
    <property type="entry name" value="RIBONUCLEASE 1"/>
    <property type="match status" value="1"/>
</dbReference>
<dbReference type="InterPro" id="IPR001568">
    <property type="entry name" value="RNase_T2-like"/>
</dbReference>
<feature type="transmembrane region" description="Helical" evidence="8">
    <location>
        <begin position="15"/>
        <end position="34"/>
    </location>
</feature>
<feature type="active site" evidence="6">
    <location>
        <position position="98"/>
    </location>
</feature>
<evidence type="ECO:0000256" key="7">
    <source>
        <dbReference type="RuleBase" id="RU004328"/>
    </source>
</evidence>
<protein>
    <submittedName>
        <fullName evidence="9">Uncharacterized protein</fullName>
    </submittedName>
</protein>
<evidence type="ECO:0000313" key="9">
    <source>
        <dbReference type="EMBL" id="KAE8010284.1"/>
    </source>
</evidence>
<feature type="active site" evidence="6">
    <location>
        <position position="157"/>
    </location>
</feature>
<dbReference type="CDD" id="cd01061">
    <property type="entry name" value="RNase_T2_euk"/>
    <property type="match status" value="1"/>
</dbReference>
<dbReference type="PROSITE" id="PS00530">
    <property type="entry name" value="RNASE_T2_1"/>
    <property type="match status" value="1"/>
</dbReference>
<reference evidence="9 10" key="1">
    <citation type="submission" date="2019-06" db="EMBL/GenBank/DDBJ databases">
        <title>A chromosomal-level reference genome of Carpinus fangiana (Coryloideae, Betulaceae).</title>
        <authorList>
            <person name="Yang X."/>
            <person name="Wang Z."/>
            <person name="Zhang L."/>
            <person name="Hao G."/>
            <person name="Liu J."/>
            <person name="Yang Y."/>
        </authorList>
    </citation>
    <scope>NUCLEOTIDE SEQUENCE [LARGE SCALE GENOMIC DNA]</scope>
    <source>
        <strain evidence="9">Cfa_2016G</strain>
        <tissue evidence="9">Leaf</tissue>
    </source>
</reference>
<dbReference type="OrthoDB" id="1898737at2759"/>
<dbReference type="Gene3D" id="3.90.730.10">
    <property type="entry name" value="Ribonuclease T2-like"/>
    <property type="match status" value="1"/>
</dbReference>
<dbReference type="GO" id="GO:0006401">
    <property type="term" value="P:RNA catabolic process"/>
    <property type="evidence" value="ECO:0007669"/>
    <property type="project" value="TreeGrafter"/>
</dbReference>
<dbReference type="GO" id="GO:0033897">
    <property type="term" value="F:ribonuclease T2 activity"/>
    <property type="evidence" value="ECO:0007669"/>
    <property type="project" value="InterPro"/>
</dbReference>
<evidence type="ECO:0000256" key="2">
    <source>
        <dbReference type="ARBA" id="ARBA00022722"/>
    </source>
</evidence>
<keyword evidence="2" id="KW-0540">Nuclease</keyword>
<dbReference type="PROSITE" id="PS00531">
    <property type="entry name" value="RNASE_T2_2"/>
    <property type="match status" value="1"/>
</dbReference>
<dbReference type="Pfam" id="PF00445">
    <property type="entry name" value="Ribonuclease_T2"/>
    <property type="match status" value="1"/>
</dbReference>
<dbReference type="PANTHER" id="PTHR11240">
    <property type="entry name" value="RIBONUCLEASE T2"/>
    <property type="match status" value="1"/>
</dbReference>
<evidence type="ECO:0000256" key="4">
    <source>
        <dbReference type="ARBA" id="ARBA00023157"/>
    </source>
</evidence>
<keyword evidence="10" id="KW-1185">Reference proteome</keyword>
<dbReference type="GO" id="GO:0005576">
    <property type="term" value="C:extracellular region"/>
    <property type="evidence" value="ECO:0007669"/>
    <property type="project" value="TreeGrafter"/>
</dbReference>
<evidence type="ECO:0000256" key="1">
    <source>
        <dbReference type="ARBA" id="ARBA00007469"/>
    </source>
</evidence>
<name>A0A5N6QTA4_9ROSI</name>
<keyword evidence="8" id="KW-0472">Membrane</keyword>
<accession>A0A5N6QTA4</accession>
<dbReference type="GO" id="GO:0003723">
    <property type="term" value="F:RNA binding"/>
    <property type="evidence" value="ECO:0007669"/>
    <property type="project" value="InterPro"/>
</dbReference>
<organism evidence="9 10">
    <name type="scientific">Carpinus fangiana</name>
    <dbReference type="NCBI Taxonomy" id="176857"/>
    <lineage>
        <taxon>Eukaryota</taxon>
        <taxon>Viridiplantae</taxon>
        <taxon>Streptophyta</taxon>
        <taxon>Embryophyta</taxon>
        <taxon>Tracheophyta</taxon>
        <taxon>Spermatophyta</taxon>
        <taxon>Magnoliopsida</taxon>
        <taxon>eudicotyledons</taxon>
        <taxon>Gunneridae</taxon>
        <taxon>Pentapetalae</taxon>
        <taxon>rosids</taxon>
        <taxon>fabids</taxon>
        <taxon>Fagales</taxon>
        <taxon>Betulaceae</taxon>
        <taxon>Carpinus</taxon>
    </lineage>
</organism>
<dbReference type="SUPFAM" id="SSF55895">
    <property type="entry name" value="Ribonuclease Rh-like"/>
    <property type="match status" value="1"/>
</dbReference>
<dbReference type="AlphaFoldDB" id="A0A5N6QTA4"/>
<dbReference type="EMBL" id="CM017322">
    <property type="protein sequence ID" value="KAE8010284.1"/>
    <property type="molecule type" value="Genomic_DNA"/>
</dbReference>
<proteinExistence type="inferred from homology"/>
<evidence type="ECO:0000313" key="10">
    <source>
        <dbReference type="Proteomes" id="UP000327013"/>
    </source>
</evidence>
<keyword evidence="3" id="KW-0378">Hydrolase</keyword>
<evidence type="ECO:0000256" key="5">
    <source>
        <dbReference type="ARBA" id="ARBA00023239"/>
    </source>
</evidence>
<evidence type="ECO:0000256" key="3">
    <source>
        <dbReference type="ARBA" id="ARBA00022759"/>
    </source>
</evidence>
<gene>
    <name evidence="9" type="ORF">FH972_006668</name>
</gene>
<dbReference type="Proteomes" id="UP000327013">
    <property type="component" value="Chromosome 2"/>
</dbReference>
<keyword evidence="5" id="KW-0456">Lyase</keyword>
<dbReference type="InterPro" id="IPR036430">
    <property type="entry name" value="RNase_T2-like_sf"/>
</dbReference>
<evidence type="ECO:0000256" key="8">
    <source>
        <dbReference type="SAM" id="Phobius"/>
    </source>
</evidence>
<dbReference type="InterPro" id="IPR018188">
    <property type="entry name" value="RNase_T2_His_AS_1"/>
</dbReference>
<feature type="active site" evidence="6">
    <location>
        <position position="153"/>
    </location>
</feature>